<reference evidence="13" key="1">
    <citation type="submission" date="2016-09" db="EMBL/GenBank/DDBJ databases">
        <authorList>
            <person name="Jeantristanb JTB J.-T."/>
            <person name="Ricardo R."/>
        </authorList>
    </citation>
    <scope>NUCLEOTIDE SEQUENCE [LARGE SCALE GENOMIC DNA]</scope>
</reference>
<keyword evidence="3" id="KW-0963">Cytoplasm</keyword>
<protein>
    <submittedName>
        <fullName evidence="12">BQ2448_7908 protein</fullName>
    </submittedName>
</protein>
<dbReference type="AlphaFoldDB" id="A0A238FQ35"/>
<keyword evidence="6" id="KW-0863">Zinc-finger</keyword>
<evidence type="ECO:0000256" key="1">
    <source>
        <dbReference type="ARBA" id="ARBA00004123"/>
    </source>
</evidence>
<dbReference type="GO" id="GO:0005634">
    <property type="term" value="C:nucleus"/>
    <property type="evidence" value="ECO:0007669"/>
    <property type="project" value="UniProtKB-SubCell"/>
</dbReference>
<keyword evidence="13" id="KW-1185">Reference proteome</keyword>
<feature type="compositionally biased region" description="Basic residues" evidence="10">
    <location>
        <begin position="1"/>
        <end position="13"/>
    </location>
</feature>
<organism evidence="12 13">
    <name type="scientific">Microbotryum intermedium</name>
    <dbReference type="NCBI Taxonomy" id="269621"/>
    <lineage>
        <taxon>Eukaryota</taxon>
        <taxon>Fungi</taxon>
        <taxon>Dikarya</taxon>
        <taxon>Basidiomycota</taxon>
        <taxon>Pucciniomycotina</taxon>
        <taxon>Microbotryomycetes</taxon>
        <taxon>Microbotryales</taxon>
        <taxon>Microbotryaceae</taxon>
        <taxon>Microbotryum</taxon>
    </lineage>
</organism>
<dbReference type="InterPro" id="IPR022755">
    <property type="entry name" value="Znf_C2H2_jaz"/>
</dbReference>
<dbReference type="Pfam" id="PF12171">
    <property type="entry name" value="zf-C2H2_jaz"/>
    <property type="match status" value="1"/>
</dbReference>
<gene>
    <name evidence="12" type="ORF">BQ2448_7908</name>
</gene>
<evidence type="ECO:0000256" key="10">
    <source>
        <dbReference type="SAM" id="MobiDB-lite"/>
    </source>
</evidence>
<dbReference type="GO" id="GO:0005737">
    <property type="term" value="C:cytoplasm"/>
    <property type="evidence" value="ECO:0007669"/>
    <property type="project" value="UniProtKB-SubCell"/>
</dbReference>
<name>A0A238FQ35_9BASI</name>
<evidence type="ECO:0000256" key="5">
    <source>
        <dbReference type="ARBA" id="ARBA00022723"/>
    </source>
</evidence>
<dbReference type="Gene3D" id="3.30.160.60">
    <property type="entry name" value="Classic Zinc Finger"/>
    <property type="match status" value="1"/>
</dbReference>
<dbReference type="InterPro" id="IPR051879">
    <property type="entry name" value="C2H2-ZF_Maturation_Protein"/>
</dbReference>
<evidence type="ECO:0000256" key="6">
    <source>
        <dbReference type="ARBA" id="ARBA00022771"/>
    </source>
</evidence>
<dbReference type="OrthoDB" id="24683at2759"/>
<dbReference type="PANTHER" id="PTHR46095">
    <property type="entry name" value="ZINC FINGER PROTEIN 593"/>
    <property type="match status" value="1"/>
</dbReference>
<evidence type="ECO:0000256" key="8">
    <source>
        <dbReference type="ARBA" id="ARBA00023242"/>
    </source>
</evidence>
<dbReference type="InterPro" id="IPR036236">
    <property type="entry name" value="Znf_C2H2_sf"/>
</dbReference>
<sequence length="148" mass="16471">MGRVRRSRTHSNPKKNQAPGQKTRRYTRDLDQIHDDMKDGGKAKMIDTMQHKDLEDLPGMAQHHCLSCARYFADAVSLATHKTSKPHKRRLKKLEEEPYTIEESRRAAGLGVDKGAFTKRREAEAQAATAVVAGAGAGDEAGTKEMQE</sequence>
<dbReference type="GO" id="GO:0043021">
    <property type="term" value="F:ribonucleoprotein complex binding"/>
    <property type="evidence" value="ECO:0007669"/>
    <property type="project" value="UniProtKB-ARBA"/>
</dbReference>
<dbReference type="STRING" id="269621.A0A238FQ35"/>
<evidence type="ECO:0000256" key="9">
    <source>
        <dbReference type="ARBA" id="ARBA00038064"/>
    </source>
</evidence>
<keyword evidence="8" id="KW-0539">Nucleus</keyword>
<keyword evidence="4" id="KW-0690">Ribosome biogenesis</keyword>
<evidence type="ECO:0000256" key="2">
    <source>
        <dbReference type="ARBA" id="ARBA00004496"/>
    </source>
</evidence>
<keyword evidence="5" id="KW-0479">Metal-binding</keyword>
<evidence type="ECO:0000313" key="12">
    <source>
        <dbReference type="EMBL" id="SCV74879.1"/>
    </source>
</evidence>
<evidence type="ECO:0000256" key="7">
    <source>
        <dbReference type="ARBA" id="ARBA00022833"/>
    </source>
</evidence>
<dbReference type="PANTHER" id="PTHR46095:SF1">
    <property type="entry name" value="ZINC FINGER PROTEIN 593"/>
    <property type="match status" value="1"/>
</dbReference>
<proteinExistence type="inferred from homology"/>
<dbReference type="FunFam" id="3.30.160.60:FF:000299">
    <property type="entry name" value="Zinc finger protein 593"/>
    <property type="match status" value="1"/>
</dbReference>
<dbReference type="PROSITE" id="PS00028">
    <property type="entry name" value="ZINC_FINGER_C2H2_1"/>
    <property type="match status" value="1"/>
</dbReference>
<comment type="subcellular location">
    <subcellularLocation>
        <location evidence="2">Cytoplasm</location>
    </subcellularLocation>
    <subcellularLocation>
        <location evidence="1">Nucleus</location>
    </subcellularLocation>
</comment>
<feature type="domain" description="C2H2-type" evidence="11">
    <location>
        <begin position="65"/>
        <end position="87"/>
    </location>
</feature>
<evidence type="ECO:0000259" key="11">
    <source>
        <dbReference type="PROSITE" id="PS00028"/>
    </source>
</evidence>
<evidence type="ECO:0000256" key="4">
    <source>
        <dbReference type="ARBA" id="ARBA00022517"/>
    </source>
</evidence>
<dbReference type="InterPro" id="IPR003604">
    <property type="entry name" value="Matrin/U1-like-C_Znf_C2H2"/>
</dbReference>
<dbReference type="SMART" id="SM00451">
    <property type="entry name" value="ZnF_U1"/>
    <property type="match status" value="1"/>
</dbReference>
<dbReference type="EMBL" id="FMSP01000024">
    <property type="protein sequence ID" value="SCV74879.1"/>
    <property type="molecule type" value="Genomic_DNA"/>
</dbReference>
<accession>A0A238FQ35</accession>
<dbReference type="SUPFAM" id="SSF57667">
    <property type="entry name" value="beta-beta-alpha zinc fingers"/>
    <property type="match status" value="1"/>
</dbReference>
<dbReference type="Proteomes" id="UP000198372">
    <property type="component" value="Unassembled WGS sequence"/>
</dbReference>
<dbReference type="InterPro" id="IPR013087">
    <property type="entry name" value="Znf_C2H2_type"/>
</dbReference>
<comment type="similarity">
    <text evidence="9">Belongs to the ZNF593/BUD20 C2H2-type zinc-finger protein family.</text>
</comment>
<feature type="region of interest" description="Disordered" evidence="10">
    <location>
        <begin position="1"/>
        <end position="29"/>
    </location>
</feature>
<evidence type="ECO:0000313" key="13">
    <source>
        <dbReference type="Proteomes" id="UP000198372"/>
    </source>
</evidence>
<dbReference type="GO" id="GO:0042254">
    <property type="term" value="P:ribosome biogenesis"/>
    <property type="evidence" value="ECO:0007669"/>
    <property type="project" value="UniProtKB-KW"/>
</dbReference>
<evidence type="ECO:0000256" key="3">
    <source>
        <dbReference type="ARBA" id="ARBA00022490"/>
    </source>
</evidence>
<dbReference type="GO" id="GO:0008270">
    <property type="term" value="F:zinc ion binding"/>
    <property type="evidence" value="ECO:0007669"/>
    <property type="project" value="UniProtKB-KW"/>
</dbReference>
<keyword evidence="7" id="KW-0862">Zinc</keyword>
<dbReference type="GO" id="GO:0003676">
    <property type="term" value="F:nucleic acid binding"/>
    <property type="evidence" value="ECO:0007669"/>
    <property type="project" value="InterPro"/>
</dbReference>